<dbReference type="GO" id="GO:0000500">
    <property type="term" value="C:RNA polymerase I upstream activating factor complex"/>
    <property type="evidence" value="ECO:0007669"/>
    <property type="project" value="InterPro"/>
</dbReference>
<organism evidence="2 3">
    <name type="scientific">Achaetomium macrosporum</name>
    <dbReference type="NCBI Taxonomy" id="79813"/>
    <lineage>
        <taxon>Eukaryota</taxon>
        <taxon>Fungi</taxon>
        <taxon>Dikarya</taxon>
        <taxon>Ascomycota</taxon>
        <taxon>Pezizomycotina</taxon>
        <taxon>Sordariomycetes</taxon>
        <taxon>Sordariomycetidae</taxon>
        <taxon>Sordariales</taxon>
        <taxon>Chaetomiaceae</taxon>
        <taxon>Achaetomium</taxon>
    </lineage>
</organism>
<keyword evidence="3" id="KW-1185">Reference proteome</keyword>
<feature type="compositionally biased region" description="Basic residues" evidence="1">
    <location>
        <begin position="177"/>
        <end position="194"/>
    </location>
</feature>
<name>A0AAN7C8J9_9PEZI</name>
<accession>A0AAN7C8J9</accession>
<feature type="region of interest" description="Disordered" evidence="1">
    <location>
        <begin position="563"/>
        <end position="630"/>
    </location>
</feature>
<proteinExistence type="predicted"/>
<dbReference type="InterPro" id="IPR039601">
    <property type="entry name" value="Rrn5"/>
</dbReference>
<dbReference type="PANTHER" id="PTHR28079">
    <property type="entry name" value="RNA POLYMERASE I-SPECIFIC TRANSCRIPTION INITIATION FACTOR RRN5"/>
    <property type="match status" value="1"/>
</dbReference>
<dbReference type="EMBL" id="MU860197">
    <property type="protein sequence ID" value="KAK4236363.1"/>
    <property type="molecule type" value="Genomic_DNA"/>
</dbReference>
<dbReference type="AlphaFoldDB" id="A0AAN7C8J9"/>
<feature type="compositionally biased region" description="Polar residues" evidence="1">
    <location>
        <begin position="29"/>
        <end position="38"/>
    </location>
</feature>
<evidence type="ECO:0000313" key="3">
    <source>
        <dbReference type="Proteomes" id="UP001303760"/>
    </source>
</evidence>
<feature type="compositionally biased region" description="Acidic residues" evidence="1">
    <location>
        <begin position="569"/>
        <end position="585"/>
    </location>
</feature>
<reference evidence="2" key="2">
    <citation type="submission" date="2023-05" db="EMBL/GenBank/DDBJ databases">
        <authorList>
            <consortium name="Lawrence Berkeley National Laboratory"/>
            <person name="Steindorff A."/>
            <person name="Hensen N."/>
            <person name="Bonometti L."/>
            <person name="Westerberg I."/>
            <person name="Brannstrom I.O."/>
            <person name="Guillou S."/>
            <person name="Cros-Aarteil S."/>
            <person name="Calhoun S."/>
            <person name="Haridas S."/>
            <person name="Kuo A."/>
            <person name="Mondo S."/>
            <person name="Pangilinan J."/>
            <person name="Riley R."/>
            <person name="Labutti K."/>
            <person name="Andreopoulos B."/>
            <person name="Lipzen A."/>
            <person name="Chen C."/>
            <person name="Yanf M."/>
            <person name="Daum C."/>
            <person name="Ng V."/>
            <person name="Clum A."/>
            <person name="Ohm R."/>
            <person name="Martin F."/>
            <person name="Silar P."/>
            <person name="Natvig D."/>
            <person name="Lalanne C."/>
            <person name="Gautier V."/>
            <person name="Ament-Velasquez S.L."/>
            <person name="Kruys A."/>
            <person name="Hutchinson M.I."/>
            <person name="Powell A.J."/>
            <person name="Barry K."/>
            <person name="Miller A.N."/>
            <person name="Grigoriev I.V."/>
            <person name="Debuchy R."/>
            <person name="Gladieux P."/>
            <person name="Thoren M.H."/>
            <person name="Johannesson H."/>
        </authorList>
    </citation>
    <scope>NUCLEOTIDE SEQUENCE</scope>
    <source>
        <strain evidence="2">CBS 532.94</strain>
    </source>
</reference>
<gene>
    <name evidence="2" type="ORF">C8A03DRAFT_45628</name>
</gene>
<feature type="region of interest" description="Disordered" evidence="1">
    <location>
        <begin position="1"/>
        <end position="216"/>
    </location>
</feature>
<dbReference type="GO" id="GO:0042790">
    <property type="term" value="P:nucleolar large rRNA transcription by RNA polymerase I"/>
    <property type="evidence" value="ECO:0007669"/>
    <property type="project" value="InterPro"/>
</dbReference>
<feature type="compositionally biased region" description="Acidic residues" evidence="1">
    <location>
        <begin position="42"/>
        <end position="52"/>
    </location>
</feature>
<evidence type="ECO:0008006" key="4">
    <source>
        <dbReference type="Google" id="ProtNLM"/>
    </source>
</evidence>
<feature type="compositionally biased region" description="Pro residues" evidence="1">
    <location>
        <begin position="164"/>
        <end position="175"/>
    </location>
</feature>
<dbReference type="Gene3D" id="1.10.10.60">
    <property type="entry name" value="Homeodomain-like"/>
    <property type="match status" value="1"/>
</dbReference>
<feature type="compositionally biased region" description="Basic and acidic residues" evidence="1">
    <location>
        <begin position="118"/>
        <end position="128"/>
    </location>
</feature>
<feature type="compositionally biased region" description="Polar residues" evidence="1">
    <location>
        <begin position="98"/>
        <end position="114"/>
    </location>
</feature>
<feature type="compositionally biased region" description="Basic and acidic residues" evidence="1">
    <location>
        <begin position="53"/>
        <end position="65"/>
    </location>
</feature>
<feature type="compositionally biased region" description="Low complexity" evidence="1">
    <location>
        <begin position="195"/>
        <end position="211"/>
    </location>
</feature>
<dbReference type="GO" id="GO:0006361">
    <property type="term" value="P:transcription initiation at RNA polymerase I promoter"/>
    <property type="evidence" value="ECO:0007669"/>
    <property type="project" value="TreeGrafter"/>
</dbReference>
<dbReference type="GO" id="GO:0000182">
    <property type="term" value="F:rDNA binding"/>
    <property type="evidence" value="ECO:0007669"/>
    <property type="project" value="TreeGrafter"/>
</dbReference>
<evidence type="ECO:0000256" key="1">
    <source>
        <dbReference type="SAM" id="MobiDB-lite"/>
    </source>
</evidence>
<comment type="caution">
    <text evidence="2">The sequence shown here is derived from an EMBL/GenBank/DDBJ whole genome shotgun (WGS) entry which is preliminary data.</text>
</comment>
<feature type="compositionally biased region" description="Basic and acidic residues" evidence="1">
    <location>
        <begin position="11"/>
        <end position="20"/>
    </location>
</feature>
<feature type="region of interest" description="Disordered" evidence="1">
    <location>
        <begin position="532"/>
        <end position="551"/>
    </location>
</feature>
<feature type="compositionally biased region" description="Basic and acidic residues" evidence="1">
    <location>
        <begin position="141"/>
        <end position="153"/>
    </location>
</feature>
<feature type="compositionally biased region" description="Acidic residues" evidence="1">
    <location>
        <begin position="609"/>
        <end position="622"/>
    </location>
</feature>
<reference evidence="2" key="1">
    <citation type="journal article" date="2023" name="Mol. Phylogenet. Evol.">
        <title>Genome-scale phylogeny and comparative genomics of the fungal order Sordariales.</title>
        <authorList>
            <person name="Hensen N."/>
            <person name="Bonometti L."/>
            <person name="Westerberg I."/>
            <person name="Brannstrom I.O."/>
            <person name="Guillou S."/>
            <person name="Cros-Aarteil S."/>
            <person name="Calhoun S."/>
            <person name="Haridas S."/>
            <person name="Kuo A."/>
            <person name="Mondo S."/>
            <person name="Pangilinan J."/>
            <person name="Riley R."/>
            <person name="LaButti K."/>
            <person name="Andreopoulos B."/>
            <person name="Lipzen A."/>
            <person name="Chen C."/>
            <person name="Yan M."/>
            <person name="Daum C."/>
            <person name="Ng V."/>
            <person name="Clum A."/>
            <person name="Steindorff A."/>
            <person name="Ohm R.A."/>
            <person name="Martin F."/>
            <person name="Silar P."/>
            <person name="Natvig D.O."/>
            <person name="Lalanne C."/>
            <person name="Gautier V."/>
            <person name="Ament-Velasquez S.L."/>
            <person name="Kruys A."/>
            <person name="Hutchinson M.I."/>
            <person name="Powell A.J."/>
            <person name="Barry K."/>
            <person name="Miller A.N."/>
            <person name="Grigoriev I.V."/>
            <person name="Debuchy R."/>
            <person name="Gladieux P."/>
            <person name="Hiltunen Thoren M."/>
            <person name="Johannesson H."/>
        </authorList>
    </citation>
    <scope>NUCLEOTIDE SEQUENCE</scope>
    <source>
        <strain evidence="2">CBS 532.94</strain>
    </source>
</reference>
<evidence type="ECO:0000313" key="2">
    <source>
        <dbReference type="EMBL" id="KAK4236363.1"/>
    </source>
</evidence>
<dbReference type="Proteomes" id="UP001303760">
    <property type="component" value="Unassembled WGS sequence"/>
</dbReference>
<dbReference type="PANTHER" id="PTHR28079:SF1">
    <property type="entry name" value="RNA POLYMERASE I-SPECIFIC TRANSCRIPTION INITIATION FACTOR RRN5"/>
    <property type="match status" value="1"/>
</dbReference>
<sequence length="764" mass="84994">MDSEDSSSGHSARDTSRLKDSVAMVIRQLQPNQQPTRLQSEEIPESDDGEAVDDAKASHTNDDHAYNGSNVEDEFIKHEENENDSIDFDGIPSRRHSISSAGSQNSPSLASSKGDTAISDRHSLKEEPNNTQDDPTPSTPHRRESEPSRHQHLSELPFFSPYSTVPPTPTQPPSHHPSTHRHHHHNPYPRKRSRSLSADPAAAATPALLSRGLSPSRPFKRHKTATFNRAYLALLNDDILDAASHFTTTTTAAAAAAATSPDNNSSDQHNNDLAPSQVGLTHWSAAEKTLFFEALARLGADDARGIAARVRTKGEMEVRAYLALLRAEAAQREKGGRGVKERWVTPVEMPAAVELSQACCAALEEAADAVSLRQEAYEEEVERKRWGGGEHWLIGKGNWREVESEPPEGMEAILGLLKVGNWLWLSERVFMNAAVEEYNWASVAEEKPAVRATALEDFYAIALEITRRLVAATIFVAESRVRAKSKQDPRVRRRVRREDAEAAALSLGLPTNSRNFWAKCARRLRLDVYGDEDQDVPGWEGEREEPGPMSYDDVERALGLEVEERVEGDAASDEETEPSEDEGEFKDDLASLSGSDNGSIELGAGAQYDTEDDEPFSEDEAEKEAIQHEMNEILHHSALEYPEYFKARKALRKRIRAERAHEAYADALDAKASYHEEKRLWALLERKPPMELAKVEVPAEPPKLTKRTADDLVRGFARIPGDWKSKLEVVPSRWEMEYAVAQEEKKQQKANAAAAARAESDDEN</sequence>
<dbReference type="GO" id="GO:0001181">
    <property type="term" value="F:RNA polymerase I general transcription initiation factor activity"/>
    <property type="evidence" value="ECO:0007669"/>
    <property type="project" value="TreeGrafter"/>
</dbReference>
<dbReference type="SUPFAM" id="SSF46689">
    <property type="entry name" value="Homeodomain-like"/>
    <property type="match status" value="1"/>
</dbReference>
<dbReference type="InterPro" id="IPR009057">
    <property type="entry name" value="Homeodomain-like_sf"/>
</dbReference>
<feature type="compositionally biased region" description="Polar residues" evidence="1">
    <location>
        <begin position="1"/>
        <end position="10"/>
    </location>
</feature>
<protein>
    <recommendedName>
        <fullName evidence="4">Myb-like domain-containing protein</fullName>
    </recommendedName>
</protein>